<dbReference type="InterPro" id="IPR049900">
    <property type="entry name" value="PKS_mFAS_DH"/>
</dbReference>
<accession>A0ABR5HPV6</accession>
<dbReference type="PROSITE" id="PS52019">
    <property type="entry name" value="PKS_MFAS_DH"/>
    <property type="match status" value="1"/>
</dbReference>
<feature type="region of interest" description="C-terminal hotdog fold" evidence="1">
    <location>
        <begin position="72"/>
        <end position="102"/>
    </location>
</feature>
<proteinExistence type="predicted"/>
<organism evidence="3 4">
    <name type="scientific">Streptomyces leeuwenhoekii</name>
    <dbReference type="NCBI Taxonomy" id="1437453"/>
    <lineage>
        <taxon>Bacteria</taxon>
        <taxon>Bacillati</taxon>
        <taxon>Actinomycetota</taxon>
        <taxon>Actinomycetes</taxon>
        <taxon>Kitasatosporales</taxon>
        <taxon>Streptomycetaceae</taxon>
        <taxon>Streptomyces</taxon>
    </lineage>
</organism>
<comment type="caution">
    <text evidence="3">The sequence shown here is derived from an EMBL/GenBank/DDBJ whole genome shotgun (WGS) entry which is preliminary data.</text>
</comment>
<evidence type="ECO:0000259" key="2">
    <source>
        <dbReference type="PROSITE" id="PS52019"/>
    </source>
</evidence>
<dbReference type="Proteomes" id="UP000037274">
    <property type="component" value="Unassembled WGS sequence"/>
</dbReference>
<dbReference type="EMBL" id="LFEH01000411">
    <property type="protein sequence ID" value="KMS65678.1"/>
    <property type="molecule type" value="Genomic_DNA"/>
</dbReference>
<feature type="domain" description="PKS/mFAS DH" evidence="2">
    <location>
        <begin position="1"/>
        <end position="102"/>
    </location>
</feature>
<dbReference type="SMART" id="SM00826">
    <property type="entry name" value="PKS_DH"/>
    <property type="match status" value="1"/>
</dbReference>
<feature type="non-terminal residue" evidence="3">
    <location>
        <position position="1"/>
    </location>
</feature>
<dbReference type="InterPro" id="IPR020807">
    <property type="entry name" value="PKS_DH"/>
</dbReference>
<evidence type="ECO:0000313" key="3">
    <source>
        <dbReference type="EMBL" id="KMS65678.1"/>
    </source>
</evidence>
<protein>
    <recommendedName>
        <fullName evidence="2">PKS/mFAS DH domain-containing protein</fullName>
    </recommendedName>
</protein>
<name>A0ABR5HPV6_STRLW</name>
<dbReference type="Pfam" id="PF14765">
    <property type="entry name" value="PS-DH"/>
    <property type="match status" value="1"/>
</dbReference>
<sequence>APLVLSERVDTQVQLVVGAPDDESGRRALTVYSRPADDTRAEWTRHAEGVLSEGTGTVGAGEGLEVWPPRDVVELHTADVYERLAAQGLDYGQVFQGLQSVW</sequence>
<gene>
    <name evidence="3" type="ORF">ACH49_30705</name>
</gene>
<dbReference type="InterPro" id="IPR042104">
    <property type="entry name" value="PKS_dehydratase_sf"/>
</dbReference>
<keyword evidence="4" id="KW-1185">Reference proteome</keyword>
<feature type="region of interest" description="N-terminal hotdog fold" evidence="1">
    <location>
        <begin position="1"/>
        <end position="58"/>
    </location>
</feature>
<feature type="non-terminal residue" evidence="3">
    <location>
        <position position="102"/>
    </location>
</feature>
<evidence type="ECO:0000313" key="4">
    <source>
        <dbReference type="Proteomes" id="UP000037274"/>
    </source>
</evidence>
<evidence type="ECO:0000256" key="1">
    <source>
        <dbReference type="PROSITE-ProRule" id="PRU01363"/>
    </source>
</evidence>
<reference evidence="3 4" key="1">
    <citation type="submission" date="2015-06" db="EMBL/GenBank/DDBJ databases">
        <title>Draft genome sequence of Streptomyces leeuwenhoekii C58, which produces the novel lasso peptide, chaxapeptin.</title>
        <authorList>
            <person name="Yi Y."/>
            <person name="Hai D."/>
            <person name="Jaspars M."/>
            <person name="Sheng H."/>
            <person name="Rateb M.E."/>
            <person name="Bull A."/>
            <person name="Goodfellow M."/>
            <person name="Asenjo J.A."/>
            <person name="Ebel R."/>
        </authorList>
    </citation>
    <scope>NUCLEOTIDE SEQUENCE [LARGE SCALE GENOMIC DNA]</scope>
    <source>
        <strain evidence="3 4">C58</strain>
    </source>
</reference>
<comment type="caution">
    <text evidence="1">Lacks conserved residue(s) required for the propagation of feature annotation.</text>
</comment>
<dbReference type="Gene3D" id="3.10.129.110">
    <property type="entry name" value="Polyketide synthase dehydratase"/>
    <property type="match status" value="1"/>
</dbReference>
<dbReference type="InterPro" id="IPR049551">
    <property type="entry name" value="PKS_DH_C"/>
</dbReference>
<dbReference type="RefSeq" id="WP_048574723.1">
    <property type="nucleotide sequence ID" value="NZ_LFEH01000411.1"/>
</dbReference>